<dbReference type="NCBIfam" id="TIGR01447">
    <property type="entry name" value="recD"/>
    <property type="match status" value="1"/>
</dbReference>
<organism evidence="15 16">
    <name type="scientific">Shewanella denitrificans (strain OS217 / ATCC BAA-1090 / DSM 15013)</name>
    <dbReference type="NCBI Taxonomy" id="318161"/>
    <lineage>
        <taxon>Bacteria</taxon>
        <taxon>Pseudomonadati</taxon>
        <taxon>Pseudomonadota</taxon>
        <taxon>Gammaproteobacteria</taxon>
        <taxon>Alteromonadales</taxon>
        <taxon>Shewanellaceae</taxon>
        <taxon>Shewanella</taxon>
    </lineage>
</organism>
<evidence type="ECO:0000259" key="13">
    <source>
        <dbReference type="Pfam" id="PF13538"/>
    </source>
</evidence>
<keyword evidence="16" id="KW-1185">Reference proteome</keyword>
<dbReference type="PANTHER" id="PTHR43788">
    <property type="entry name" value="DNA2/NAM7 HELICASE FAMILY MEMBER"/>
    <property type="match status" value="1"/>
</dbReference>
<dbReference type="GO" id="GO:0005524">
    <property type="term" value="F:ATP binding"/>
    <property type="evidence" value="ECO:0007669"/>
    <property type="project" value="UniProtKB-UniRule"/>
</dbReference>
<dbReference type="CDD" id="cd17933">
    <property type="entry name" value="DEXSc_RecD-like"/>
    <property type="match status" value="1"/>
</dbReference>
<sequence>MTKQKTPPMIALTPIALGRTALSQTAQAQIAPSLRERLKYWQELRLLTPLDRHFALSLCDIEGLDNHSSEAELFMLICALLSRQLSNQHSCLVLSQIDLANPMMEECYRAPASCSINLSLTELEHQLSQFSAVGQAGDNTPLILDTGCLYLNKYHFFETHVAHKLNRLAQTELIATSNAFDAGTLNQVRQQLDCLFPAAENAQIDWQKVATATALTKALAVITGGPGTGKTTTVTKLLLLLQTQSAMNIKLVAPTGKAAARLSESIKDSKAKLHDFLCAQLSQQLSLQLKQAESPLASTSSTQSSPPKKQAQGQMSLDFDHTVVENQTGAENQTVADIQTENVNPDSSSLLALKQLIASLSLIPEEASTLHRLLGVIPNSHKFRHDEHNPLRLDLLVVDEASMVDLPMMHKLLSALPKDARLILLGDQDQLASVEAGAVLADICAGLKAPASSAAQWQMRYSHEQALLLEALTGEKLTRYIHPQARLGDSLCILFHSHRFKGDAGIGLLAAAVNHADIKAIRQVWQQQHQELNWFEHQADSNSAQGKDALLALSVSAYGDYLSLIADNKRQFEITDASALHSPKTIIDSFNQYRILCAMRAGEFGVDGINAALTQALKQRKLIDPKQEFYLGRPIIIASNDYNLGLFNGDIGLILQDKDQPTRLMAHFIKADGSVLKVQPARLPSHDTCYAMTVHKSQGSEFAKVSFVLPPKPSTAQWQLLTKELLYTAITRAKAQFYCLGSQPVFERASRQVTLRASGLARRLWDE</sequence>
<dbReference type="CDD" id="cd18809">
    <property type="entry name" value="SF1_C_RecD"/>
    <property type="match status" value="1"/>
</dbReference>
<feature type="region of interest" description="Disordered" evidence="12">
    <location>
        <begin position="292"/>
        <end position="315"/>
    </location>
</feature>
<dbReference type="EC" id="5.6.2.3" evidence="11"/>
<dbReference type="HAMAP" id="MF_01487">
    <property type="entry name" value="RecD"/>
    <property type="match status" value="1"/>
</dbReference>
<comment type="similarity">
    <text evidence="11">Belongs to the RecD family.</text>
</comment>
<dbReference type="GO" id="GO:0009338">
    <property type="term" value="C:exodeoxyribonuclease V complex"/>
    <property type="evidence" value="ECO:0007669"/>
    <property type="project" value="InterPro"/>
</dbReference>
<keyword evidence="7 11" id="KW-0067">ATP-binding</keyword>
<dbReference type="InterPro" id="IPR027785">
    <property type="entry name" value="UvrD-like_helicase_C"/>
</dbReference>
<evidence type="ECO:0000256" key="11">
    <source>
        <dbReference type="HAMAP-Rule" id="MF_01487"/>
    </source>
</evidence>
<evidence type="ECO:0000256" key="6">
    <source>
        <dbReference type="ARBA" id="ARBA00022839"/>
    </source>
</evidence>
<keyword evidence="4 11" id="KW-0378">Hydrolase</keyword>
<evidence type="ECO:0000256" key="12">
    <source>
        <dbReference type="SAM" id="MobiDB-lite"/>
    </source>
</evidence>
<dbReference type="InterPro" id="IPR006344">
    <property type="entry name" value="RecD"/>
</dbReference>
<dbReference type="Pfam" id="PF13245">
    <property type="entry name" value="AAA_19"/>
    <property type="match status" value="2"/>
</dbReference>
<evidence type="ECO:0000259" key="14">
    <source>
        <dbReference type="Pfam" id="PF21185"/>
    </source>
</evidence>
<dbReference type="Pfam" id="PF21185">
    <property type="entry name" value="RecD_N"/>
    <property type="match status" value="1"/>
</dbReference>
<keyword evidence="6 11" id="KW-0269">Exonuclease</keyword>
<dbReference type="KEGG" id="sdn:Sden_2353"/>
<evidence type="ECO:0000256" key="9">
    <source>
        <dbReference type="ARBA" id="ARBA00023204"/>
    </source>
</evidence>
<dbReference type="GO" id="GO:0016887">
    <property type="term" value="F:ATP hydrolysis activity"/>
    <property type="evidence" value="ECO:0007669"/>
    <property type="project" value="RHEA"/>
</dbReference>
<feature type="compositionally biased region" description="Low complexity" evidence="12">
    <location>
        <begin position="297"/>
        <end position="311"/>
    </location>
</feature>
<comment type="subunit">
    <text evidence="11">Heterotrimer of RecB, RecC and RecD. All subunits contribute to DNA-binding.</text>
</comment>
<reference evidence="15 16" key="1">
    <citation type="submission" date="2006-03" db="EMBL/GenBank/DDBJ databases">
        <title>Complete sequence of Shewanella denitrificans OS217.</title>
        <authorList>
            <consortium name="US DOE Joint Genome Institute"/>
            <person name="Copeland A."/>
            <person name="Lucas S."/>
            <person name="Lapidus A."/>
            <person name="Barry K."/>
            <person name="Detter J.C."/>
            <person name="Glavina del Rio T."/>
            <person name="Hammon N."/>
            <person name="Israni S."/>
            <person name="Dalin E."/>
            <person name="Tice H."/>
            <person name="Pitluck S."/>
            <person name="Brettin T."/>
            <person name="Bruce D."/>
            <person name="Han C."/>
            <person name="Tapia R."/>
            <person name="Gilna P."/>
            <person name="Kiss H."/>
            <person name="Schmutz J."/>
            <person name="Larimer F."/>
            <person name="Land M."/>
            <person name="Hauser L."/>
            <person name="Kyrpides N."/>
            <person name="Lykidis A."/>
            <person name="Richardson P."/>
        </authorList>
    </citation>
    <scope>NUCLEOTIDE SEQUENCE [LARGE SCALE GENOMIC DNA]</scope>
    <source>
        <strain evidence="16">OS217 / ATCC BAA-1090 / DSM 15013</strain>
    </source>
</reference>
<dbReference type="STRING" id="318161.Sden_2353"/>
<gene>
    <name evidence="11" type="primary">recD</name>
    <name evidence="15" type="ordered locus">Sden_2353</name>
</gene>
<dbReference type="Gene3D" id="1.10.10.1020">
    <property type="entry name" value="RecBCD complex, subunit RecD, N-terminal domain"/>
    <property type="match status" value="1"/>
</dbReference>
<accession>Q12LP3</accession>
<dbReference type="GO" id="GO:0043139">
    <property type="term" value="F:5'-3' DNA helicase activity"/>
    <property type="evidence" value="ECO:0007669"/>
    <property type="project" value="UniProtKB-UniRule"/>
</dbReference>
<dbReference type="GO" id="GO:0008854">
    <property type="term" value="F:exodeoxyribonuclease V activity"/>
    <property type="evidence" value="ECO:0007669"/>
    <property type="project" value="InterPro"/>
</dbReference>
<dbReference type="SUPFAM" id="SSF52540">
    <property type="entry name" value="P-loop containing nucleoside triphosphate hydrolases"/>
    <property type="match status" value="2"/>
</dbReference>
<evidence type="ECO:0000256" key="10">
    <source>
        <dbReference type="ARBA" id="ARBA00023235"/>
    </source>
</evidence>
<keyword evidence="5 11" id="KW-0347">Helicase</keyword>
<evidence type="ECO:0000256" key="4">
    <source>
        <dbReference type="ARBA" id="ARBA00022801"/>
    </source>
</evidence>
<protein>
    <recommendedName>
        <fullName evidence="11">RecBCD enzyme subunit RecD</fullName>
        <ecNumber evidence="11">5.6.2.3</ecNumber>
    </recommendedName>
    <alternativeName>
        <fullName evidence="11">DNA 5'-3' helicase subunit RecD</fullName>
    </alternativeName>
    <alternativeName>
        <fullName evidence="11">Exonuclease V subunit RecD</fullName>
        <shortName evidence="11">ExoV subunit RecD</shortName>
    </alternativeName>
    <alternativeName>
        <fullName evidence="11">Helicase/nuclease RecBCD subunit RecD</fullName>
    </alternativeName>
</protein>
<evidence type="ECO:0000256" key="8">
    <source>
        <dbReference type="ARBA" id="ARBA00023125"/>
    </source>
</evidence>
<feature type="binding site" evidence="11">
    <location>
        <begin position="224"/>
        <end position="231"/>
    </location>
    <ligand>
        <name>ATP</name>
        <dbReference type="ChEBI" id="CHEBI:30616"/>
    </ligand>
</feature>
<proteinExistence type="inferred from homology"/>
<dbReference type="GO" id="GO:0000724">
    <property type="term" value="P:double-strand break repair via homologous recombination"/>
    <property type="evidence" value="ECO:0007669"/>
    <property type="project" value="UniProtKB-UniRule"/>
</dbReference>
<keyword evidence="1 11" id="KW-0540">Nuclease</keyword>
<dbReference type="RefSeq" id="WP_011496784.1">
    <property type="nucleotide sequence ID" value="NC_007954.1"/>
</dbReference>
<evidence type="ECO:0000256" key="2">
    <source>
        <dbReference type="ARBA" id="ARBA00022741"/>
    </source>
</evidence>
<keyword evidence="10 11" id="KW-0413">Isomerase</keyword>
<evidence type="ECO:0000256" key="3">
    <source>
        <dbReference type="ARBA" id="ARBA00022763"/>
    </source>
</evidence>
<dbReference type="InterPro" id="IPR050534">
    <property type="entry name" value="Coronavir_polyprotein_1ab"/>
</dbReference>
<evidence type="ECO:0000256" key="7">
    <source>
        <dbReference type="ARBA" id="ARBA00022840"/>
    </source>
</evidence>
<dbReference type="InterPro" id="IPR049550">
    <property type="entry name" value="RecD_N"/>
</dbReference>
<keyword evidence="9 11" id="KW-0234">DNA repair</keyword>
<evidence type="ECO:0000256" key="1">
    <source>
        <dbReference type="ARBA" id="ARBA00022722"/>
    </source>
</evidence>
<keyword evidence="2 11" id="KW-0547">Nucleotide-binding</keyword>
<comment type="function">
    <text evidence="11">A helicase/nuclease that prepares dsDNA breaks (DSB) for recombinational DNA repair. Binds to DSBs and unwinds DNA via a highly rapid and processive ATP-dependent bidirectional helicase activity. Unwinds dsDNA until it encounters a Chi (crossover hotspot instigator) sequence from the 3' direction. Cuts ssDNA a few nucleotides 3' to the Chi site. The properties and activities of the enzyme are changed at Chi. The Chi-altered holoenzyme produces a long 3'-ssDNA overhang and facilitates RecA-binding to the ssDNA for homologous DNA recombination and repair. Holoenzyme degrades any linearized DNA that is unable to undergo homologous recombination. In the holoenzyme this subunit has ssDNA-dependent ATPase and 5'-3' helicase activity. When added to pre-assembled RecBC greatly stimulates nuclease activity and augments holoenzyme processivity. Negatively regulates the RecA-loading ability of RecBCD.</text>
</comment>
<dbReference type="GO" id="GO:0017116">
    <property type="term" value="F:single-stranded DNA helicase activity"/>
    <property type="evidence" value="ECO:0007669"/>
    <property type="project" value="TreeGrafter"/>
</dbReference>
<dbReference type="HOGENOM" id="CLU_007524_1_2_6"/>
<feature type="domain" description="UvrD-like helicase C-terminal" evidence="13">
    <location>
        <begin position="689"/>
        <end position="736"/>
    </location>
</feature>
<dbReference type="AlphaFoldDB" id="Q12LP3"/>
<dbReference type="GO" id="GO:0003677">
    <property type="term" value="F:DNA binding"/>
    <property type="evidence" value="ECO:0007669"/>
    <property type="project" value="UniProtKB-UniRule"/>
</dbReference>
<comment type="catalytic activity">
    <reaction evidence="11">
        <text>ATP + H2O = ADP + phosphate + H(+)</text>
        <dbReference type="Rhea" id="RHEA:13065"/>
        <dbReference type="ChEBI" id="CHEBI:15377"/>
        <dbReference type="ChEBI" id="CHEBI:15378"/>
        <dbReference type="ChEBI" id="CHEBI:30616"/>
        <dbReference type="ChEBI" id="CHEBI:43474"/>
        <dbReference type="ChEBI" id="CHEBI:456216"/>
        <dbReference type="EC" id="5.6.2.3"/>
    </reaction>
</comment>
<dbReference type="Proteomes" id="UP000001982">
    <property type="component" value="Chromosome"/>
</dbReference>
<evidence type="ECO:0000256" key="5">
    <source>
        <dbReference type="ARBA" id="ARBA00022806"/>
    </source>
</evidence>
<dbReference type="PANTHER" id="PTHR43788:SF6">
    <property type="entry name" value="DNA HELICASE B"/>
    <property type="match status" value="1"/>
</dbReference>
<name>Q12LP3_SHEDO</name>
<dbReference type="eggNOG" id="COG0507">
    <property type="taxonomic scope" value="Bacteria"/>
</dbReference>
<keyword evidence="8 11" id="KW-0238">DNA-binding</keyword>
<feature type="domain" description="RecBCD enzyme subunit RecD N-terminal" evidence="14">
    <location>
        <begin position="44"/>
        <end position="150"/>
    </location>
</feature>
<evidence type="ECO:0000313" key="16">
    <source>
        <dbReference type="Proteomes" id="UP000001982"/>
    </source>
</evidence>
<dbReference type="InterPro" id="IPR027417">
    <property type="entry name" value="P-loop_NTPase"/>
</dbReference>
<dbReference type="InterPro" id="IPR041851">
    <property type="entry name" value="RecD_N_sf"/>
</dbReference>
<keyword evidence="3 11" id="KW-0227">DNA damage</keyword>
<dbReference type="Gene3D" id="3.40.50.300">
    <property type="entry name" value="P-loop containing nucleotide triphosphate hydrolases"/>
    <property type="match status" value="3"/>
</dbReference>
<dbReference type="EMBL" id="CP000302">
    <property type="protein sequence ID" value="ABE55633.1"/>
    <property type="molecule type" value="Genomic_DNA"/>
</dbReference>
<evidence type="ECO:0000313" key="15">
    <source>
        <dbReference type="EMBL" id="ABE55633.1"/>
    </source>
</evidence>
<comment type="miscellaneous">
    <text evidence="11">In the RecBCD complex, RecB has a slow 3'-5' helicase, an exonuclease activity and loads RecA onto ssDNA, RecD has a fast 5'-3' helicase activity, while RecC stimulates the ATPase and processivity of the RecB helicase and contributes to recognition of the Chi site.</text>
</comment>
<dbReference type="Pfam" id="PF13538">
    <property type="entry name" value="UvrD_C_2"/>
    <property type="match status" value="1"/>
</dbReference>